<name>A0A9Q4KPT7_9BACT</name>
<keyword evidence="1" id="KW-0812">Transmembrane</keyword>
<keyword evidence="1" id="KW-0472">Membrane</keyword>
<comment type="caution">
    <text evidence="2">The sequence shown here is derived from an EMBL/GenBank/DDBJ whole genome shotgun (WGS) entry which is preliminary data.</text>
</comment>
<protein>
    <submittedName>
        <fullName evidence="2">Uncharacterized protein</fullName>
    </submittedName>
</protein>
<feature type="transmembrane region" description="Helical" evidence="1">
    <location>
        <begin position="9"/>
        <end position="27"/>
    </location>
</feature>
<dbReference type="AlphaFoldDB" id="A0A9Q4KPT7"/>
<accession>A0A9Q4KPT7</accession>
<dbReference type="RefSeq" id="WP_269485132.1">
    <property type="nucleotide sequence ID" value="NZ_JAPXGO010000010.1"/>
</dbReference>
<keyword evidence="1" id="KW-1133">Transmembrane helix</keyword>
<gene>
    <name evidence="2" type="ORF">O6B32_08660</name>
</gene>
<feature type="transmembrane region" description="Helical" evidence="1">
    <location>
        <begin position="33"/>
        <end position="53"/>
    </location>
</feature>
<dbReference type="EMBL" id="JAPXGO010000010">
    <property type="protein sequence ID" value="MCZ6160549.1"/>
    <property type="molecule type" value="Genomic_DNA"/>
</dbReference>
<sequence length="202" mass="24757">MVLKSYSTFLFYQIPLILLIYASVFFLCVGKILIFFSILIFVIIATIILYCYINIYNKYEIKFYKTRIEFTKNNNVFDIYEINKGEIKEQFSFKKPKDIIVFFLILFFLLTIDTEYPLYALIPIFTILSVHFYQILLFYAIYFINNKTLKKFWKFRKIMSIAIDFYDIGELFYHFGKGFTFRIFSYKDYRSLRIYFLINFWF</sequence>
<evidence type="ECO:0000313" key="3">
    <source>
        <dbReference type="Proteomes" id="UP001075225"/>
    </source>
</evidence>
<dbReference type="Proteomes" id="UP001075225">
    <property type="component" value="Unassembled WGS sequence"/>
</dbReference>
<evidence type="ECO:0000256" key="1">
    <source>
        <dbReference type="SAM" id="Phobius"/>
    </source>
</evidence>
<reference evidence="2" key="1">
    <citation type="submission" date="2022-12" db="EMBL/GenBank/DDBJ databases">
        <title>Species Delineation and Comparative Genomics within the Campylobacter ureolyticus Complex.</title>
        <authorList>
            <person name="Maki J."/>
            <person name="Howard M."/>
            <person name="Connelly S."/>
            <person name="Hardy D.J."/>
            <person name="Cameron A."/>
        </authorList>
    </citation>
    <scope>NUCLEOTIDE SEQUENCE</scope>
    <source>
        <strain evidence="2">URMC_787</strain>
    </source>
</reference>
<proteinExistence type="predicted"/>
<evidence type="ECO:0000313" key="2">
    <source>
        <dbReference type="EMBL" id="MCZ6160549.1"/>
    </source>
</evidence>
<organism evidence="2 3">
    <name type="scientific">Campylobacter ureolyticus</name>
    <dbReference type="NCBI Taxonomy" id="827"/>
    <lineage>
        <taxon>Bacteria</taxon>
        <taxon>Pseudomonadati</taxon>
        <taxon>Campylobacterota</taxon>
        <taxon>Epsilonproteobacteria</taxon>
        <taxon>Campylobacterales</taxon>
        <taxon>Campylobacteraceae</taxon>
        <taxon>Campylobacter</taxon>
    </lineage>
</organism>
<feature type="transmembrane region" description="Helical" evidence="1">
    <location>
        <begin position="118"/>
        <end position="144"/>
    </location>
</feature>
<feature type="transmembrane region" description="Helical" evidence="1">
    <location>
        <begin position="96"/>
        <end position="112"/>
    </location>
</feature>